<dbReference type="PANTHER" id="PTHR43222">
    <property type="entry name" value="NUDIX HYDROLASE 23"/>
    <property type="match status" value="1"/>
</dbReference>
<proteinExistence type="predicted"/>
<dbReference type="InterPro" id="IPR015797">
    <property type="entry name" value="NUDIX_hydrolase-like_dom_sf"/>
</dbReference>
<dbReference type="SUPFAM" id="SSF55811">
    <property type="entry name" value="Nudix"/>
    <property type="match status" value="1"/>
</dbReference>
<dbReference type="Gene3D" id="2.20.70.10">
    <property type="match status" value="1"/>
</dbReference>
<dbReference type="InterPro" id="IPR029401">
    <property type="entry name" value="Nudix_N"/>
</dbReference>
<dbReference type="AlphaFoldDB" id="A0A7J7DWG1"/>
<name>A0A7J7DWG1_TRIWF</name>
<gene>
    <name evidence="2" type="ORF">HS088_TW03G00996</name>
</gene>
<dbReference type="Proteomes" id="UP000593562">
    <property type="component" value="Unassembled WGS sequence"/>
</dbReference>
<dbReference type="PANTHER" id="PTHR43222:SF2">
    <property type="entry name" value="NUDIX HYDROLASE 23, CHLOROPLASTIC"/>
    <property type="match status" value="1"/>
</dbReference>
<dbReference type="InParanoid" id="A0A7J7DWG1"/>
<protein>
    <submittedName>
        <fullName evidence="2">Nudix hydrolase 23 chloroplastic isoform X2</fullName>
    </submittedName>
</protein>
<accession>A0A7J7DWG1</accession>
<dbReference type="Pfam" id="PF14803">
    <property type="entry name" value="Zn_ribbon_Nudix"/>
    <property type="match status" value="1"/>
</dbReference>
<dbReference type="GO" id="GO:0016787">
    <property type="term" value="F:hydrolase activity"/>
    <property type="evidence" value="ECO:0007669"/>
    <property type="project" value="UniProtKB-KW"/>
</dbReference>
<keyword evidence="2" id="KW-0378">Hydrolase</keyword>
<comment type="caution">
    <text evidence="2">The sequence shown here is derived from an EMBL/GenBank/DDBJ whole genome shotgun (WGS) entry which is preliminary data.</text>
</comment>
<evidence type="ECO:0000313" key="2">
    <source>
        <dbReference type="EMBL" id="KAF5750657.1"/>
    </source>
</evidence>
<keyword evidence="3" id="KW-1185">Reference proteome</keyword>
<evidence type="ECO:0000259" key="1">
    <source>
        <dbReference type="Pfam" id="PF14803"/>
    </source>
</evidence>
<evidence type="ECO:0000313" key="3">
    <source>
        <dbReference type="Proteomes" id="UP000593562"/>
    </source>
</evidence>
<organism evidence="2 3">
    <name type="scientific">Tripterygium wilfordii</name>
    <name type="common">Thunder God vine</name>
    <dbReference type="NCBI Taxonomy" id="458696"/>
    <lineage>
        <taxon>Eukaryota</taxon>
        <taxon>Viridiplantae</taxon>
        <taxon>Streptophyta</taxon>
        <taxon>Embryophyta</taxon>
        <taxon>Tracheophyta</taxon>
        <taxon>Spermatophyta</taxon>
        <taxon>Magnoliopsida</taxon>
        <taxon>eudicotyledons</taxon>
        <taxon>Gunneridae</taxon>
        <taxon>Pentapetalae</taxon>
        <taxon>rosids</taxon>
        <taxon>fabids</taxon>
        <taxon>Celastrales</taxon>
        <taxon>Celastraceae</taxon>
        <taxon>Tripterygium</taxon>
    </lineage>
</organism>
<sequence length="244" mass="27266">MLASPSAFAACQWRKPHHNTFVSISIYSLSYSGCGTRRPINPSLPLPAISTRRTRWYMATRAQSTLSETKPDNTSPVAVRVSADIRKINFCQWCGGPTKHEIPDGEEKMRAICTLCGKITYENPKMVVGCLIEVLSMITSYMENGESAAEGAMRETWEEARAEVEVLSPFAQLDMPLIGQTYIIFLARLKKPNFSPGPESLECLLFALEGIPFFGILINHVEDLKTGRLKFHYGTINKSLDSKR</sequence>
<dbReference type="Gene3D" id="3.90.79.10">
    <property type="entry name" value="Nucleoside Triphosphate Pyrophosphohydrolase"/>
    <property type="match status" value="1"/>
</dbReference>
<feature type="domain" description="Nudix hydrolase N-terminal" evidence="1">
    <location>
        <begin position="89"/>
        <end position="122"/>
    </location>
</feature>
<reference evidence="2 3" key="1">
    <citation type="journal article" date="2020" name="Nat. Commun.">
        <title>Genome of Tripterygium wilfordii and identification of cytochrome P450 involved in triptolide biosynthesis.</title>
        <authorList>
            <person name="Tu L."/>
            <person name="Su P."/>
            <person name="Zhang Z."/>
            <person name="Gao L."/>
            <person name="Wang J."/>
            <person name="Hu T."/>
            <person name="Zhou J."/>
            <person name="Zhang Y."/>
            <person name="Zhao Y."/>
            <person name="Liu Y."/>
            <person name="Song Y."/>
            <person name="Tong Y."/>
            <person name="Lu Y."/>
            <person name="Yang J."/>
            <person name="Xu C."/>
            <person name="Jia M."/>
            <person name="Peters R.J."/>
            <person name="Huang L."/>
            <person name="Gao W."/>
        </authorList>
    </citation>
    <scope>NUCLEOTIDE SEQUENCE [LARGE SCALE GENOMIC DNA]</scope>
    <source>
        <strain evidence="3">cv. XIE 37</strain>
        <tissue evidence="2">Leaf</tissue>
    </source>
</reference>
<dbReference type="EMBL" id="JAAARO010000003">
    <property type="protein sequence ID" value="KAF5750657.1"/>
    <property type="molecule type" value="Genomic_DNA"/>
</dbReference>